<evidence type="ECO:0000256" key="1">
    <source>
        <dbReference type="SAM" id="Coils"/>
    </source>
</evidence>
<dbReference type="AlphaFoldDB" id="A0A9W6IMJ2"/>
<dbReference type="Proteomes" id="UP001143486">
    <property type="component" value="Unassembled WGS sequence"/>
</dbReference>
<dbReference type="InterPro" id="IPR025310">
    <property type="entry name" value="DUF4164"/>
</dbReference>
<evidence type="ECO:0008006" key="4">
    <source>
        <dbReference type="Google" id="ProtNLM"/>
    </source>
</evidence>
<proteinExistence type="predicted"/>
<protein>
    <recommendedName>
        <fullName evidence="4">DUF4164 family protein</fullName>
    </recommendedName>
</protein>
<dbReference type="EMBL" id="BSFE01000003">
    <property type="protein sequence ID" value="GLK51920.1"/>
    <property type="molecule type" value="Genomic_DNA"/>
</dbReference>
<name>A0A9W6IMJ2_9PROT</name>
<evidence type="ECO:0000313" key="2">
    <source>
        <dbReference type="EMBL" id="GLK51920.1"/>
    </source>
</evidence>
<dbReference type="Pfam" id="PF13747">
    <property type="entry name" value="DUF4164"/>
    <property type="match status" value="1"/>
</dbReference>
<sequence length="96" mass="10477">MNVRPELPADPLKEAVARLDGAMTRVERVAGRMRSRVERAETAADQARNADDDRARLAEALDEARGREAALHQAAQEASDALDRAIEDLRGLAGEE</sequence>
<reference evidence="2" key="2">
    <citation type="submission" date="2023-01" db="EMBL/GenBank/DDBJ databases">
        <authorList>
            <person name="Sun Q."/>
            <person name="Evtushenko L."/>
        </authorList>
    </citation>
    <scope>NUCLEOTIDE SEQUENCE</scope>
    <source>
        <strain evidence="2">VKM B-1513</strain>
    </source>
</reference>
<keyword evidence="1" id="KW-0175">Coiled coil</keyword>
<feature type="coiled-coil region" evidence="1">
    <location>
        <begin position="30"/>
        <end position="95"/>
    </location>
</feature>
<keyword evidence="3" id="KW-1185">Reference proteome</keyword>
<reference evidence="2" key="1">
    <citation type="journal article" date="2014" name="Int. J. Syst. Evol. Microbiol.">
        <title>Complete genome sequence of Corynebacterium casei LMG S-19264T (=DSM 44701T), isolated from a smear-ripened cheese.</title>
        <authorList>
            <consortium name="US DOE Joint Genome Institute (JGI-PGF)"/>
            <person name="Walter F."/>
            <person name="Albersmeier A."/>
            <person name="Kalinowski J."/>
            <person name="Ruckert C."/>
        </authorList>
    </citation>
    <scope>NUCLEOTIDE SEQUENCE</scope>
    <source>
        <strain evidence="2">VKM B-1513</strain>
    </source>
</reference>
<comment type="caution">
    <text evidence="2">The sequence shown here is derived from an EMBL/GenBank/DDBJ whole genome shotgun (WGS) entry which is preliminary data.</text>
</comment>
<evidence type="ECO:0000313" key="3">
    <source>
        <dbReference type="Proteomes" id="UP001143486"/>
    </source>
</evidence>
<dbReference type="RefSeq" id="WP_271186283.1">
    <property type="nucleotide sequence ID" value="NZ_BSFE01000003.1"/>
</dbReference>
<accession>A0A9W6IMJ2</accession>
<gene>
    <name evidence="2" type="ORF">GCM10017621_14280</name>
</gene>
<organism evidence="2 3">
    <name type="scientific">Maricaulis virginensis</name>
    <dbReference type="NCBI Taxonomy" id="144022"/>
    <lineage>
        <taxon>Bacteria</taxon>
        <taxon>Pseudomonadati</taxon>
        <taxon>Pseudomonadota</taxon>
        <taxon>Alphaproteobacteria</taxon>
        <taxon>Maricaulales</taxon>
        <taxon>Maricaulaceae</taxon>
        <taxon>Maricaulis</taxon>
    </lineage>
</organism>